<keyword evidence="2" id="KW-1185">Reference proteome</keyword>
<reference evidence="1" key="2">
    <citation type="journal article" date="2023" name="Commun. Biol.">
        <title>Intrasexual cuticular hydrocarbon dimorphism in a wasp sheds light on hydrocarbon biosynthesis genes in Hymenoptera.</title>
        <authorList>
            <person name="Moris V.C."/>
            <person name="Podsiadlowski L."/>
            <person name="Martin S."/>
            <person name="Oeyen J.P."/>
            <person name="Donath A."/>
            <person name="Petersen M."/>
            <person name="Wilbrandt J."/>
            <person name="Misof B."/>
            <person name="Liedtke D."/>
            <person name="Thamm M."/>
            <person name="Scheiner R."/>
            <person name="Schmitt T."/>
            <person name="Niehuis O."/>
        </authorList>
    </citation>
    <scope>NUCLEOTIDE SEQUENCE</scope>
    <source>
        <strain evidence="1">GBR_01_08_01A</strain>
    </source>
</reference>
<organism evidence="1 2">
    <name type="scientific">Odynerus spinipes</name>
    <dbReference type="NCBI Taxonomy" id="1348599"/>
    <lineage>
        <taxon>Eukaryota</taxon>
        <taxon>Metazoa</taxon>
        <taxon>Ecdysozoa</taxon>
        <taxon>Arthropoda</taxon>
        <taxon>Hexapoda</taxon>
        <taxon>Insecta</taxon>
        <taxon>Pterygota</taxon>
        <taxon>Neoptera</taxon>
        <taxon>Endopterygota</taxon>
        <taxon>Hymenoptera</taxon>
        <taxon>Apocrita</taxon>
        <taxon>Aculeata</taxon>
        <taxon>Vespoidea</taxon>
        <taxon>Vespidae</taxon>
        <taxon>Eumeninae</taxon>
        <taxon>Odynerus</taxon>
    </lineage>
</organism>
<accession>A0AAD9R7Y1</accession>
<comment type="caution">
    <text evidence="1">The sequence shown here is derived from an EMBL/GenBank/DDBJ whole genome shotgun (WGS) entry which is preliminary data.</text>
</comment>
<name>A0AAD9R7Y1_9HYME</name>
<dbReference type="AlphaFoldDB" id="A0AAD9R7Y1"/>
<feature type="non-terminal residue" evidence="1">
    <location>
        <position position="251"/>
    </location>
</feature>
<evidence type="ECO:0000313" key="2">
    <source>
        <dbReference type="Proteomes" id="UP001258017"/>
    </source>
</evidence>
<evidence type="ECO:0000313" key="1">
    <source>
        <dbReference type="EMBL" id="KAK2574695.1"/>
    </source>
</evidence>
<protein>
    <submittedName>
        <fullName evidence="1">Uncharacterized protein</fullName>
    </submittedName>
</protein>
<dbReference type="EMBL" id="JAIFRP010005237">
    <property type="protein sequence ID" value="KAK2574695.1"/>
    <property type="molecule type" value="Genomic_DNA"/>
</dbReference>
<reference evidence="1" key="1">
    <citation type="submission" date="2021-08" db="EMBL/GenBank/DDBJ databases">
        <authorList>
            <person name="Misof B."/>
            <person name="Oliver O."/>
            <person name="Podsiadlowski L."/>
            <person name="Donath A."/>
            <person name="Peters R."/>
            <person name="Mayer C."/>
            <person name="Rust J."/>
            <person name="Gunkel S."/>
            <person name="Lesny P."/>
            <person name="Martin S."/>
            <person name="Oeyen J.P."/>
            <person name="Petersen M."/>
            <person name="Panagiotis P."/>
            <person name="Wilbrandt J."/>
            <person name="Tanja T."/>
        </authorList>
    </citation>
    <scope>NUCLEOTIDE SEQUENCE</scope>
    <source>
        <strain evidence="1">GBR_01_08_01A</strain>
        <tissue evidence="1">Thorax + abdomen</tissue>
    </source>
</reference>
<proteinExistence type="predicted"/>
<dbReference type="Proteomes" id="UP001258017">
    <property type="component" value="Unassembled WGS sequence"/>
</dbReference>
<sequence length="251" mass="28501">MVGRYIDELQGTATDDDTANISANATNPILDDVNYPFAEFFRSLDPLDVSSYSASKLQNIISRIHEMTKVDILVHLSAYLLEIFPPPKDSYKPKPNVHIRLDGNKRQQRRREYATTQINFKKHQGRCIRSILEGPNNSTIPSRDIMEPYWRAVFENTCDDAPPITSRKMVLESIWTPITAEELACNRLKLSTSPGPDGITSRQLRAIPADILVRIINIILLCEQLPEYHRAARTVFLPKKLGATEPGEFRP</sequence>
<gene>
    <name evidence="1" type="ORF">KPH14_013024</name>
</gene>